<keyword evidence="4" id="KW-1133">Transmembrane helix</keyword>
<dbReference type="PANTHER" id="PTHR34478:SF1">
    <property type="entry name" value="PROTEIN LEMA"/>
    <property type="match status" value="1"/>
</dbReference>
<keyword evidence="8" id="KW-1185">Reference proteome</keyword>
<dbReference type="GO" id="GO:0016020">
    <property type="term" value="C:membrane"/>
    <property type="evidence" value="ECO:0007669"/>
    <property type="project" value="UniProtKB-SubCell"/>
</dbReference>
<evidence type="ECO:0000313" key="7">
    <source>
        <dbReference type="EMBL" id="URW78906.1"/>
    </source>
</evidence>
<feature type="coiled-coil region" evidence="6">
    <location>
        <begin position="109"/>
        <end position="136"/>
    </location>
</feature>
<protein>
    <submittedName>
        <fullName evidence="7">LemA family protein</fullName>
    </submittedName>
</protein>
<evidence type="ECO:0000256" key="4">
    <source>
        <dbReference type="ARBA" id="ARBA00022989"/>
    </source>
</evidence>
<gene>
    <name evidence="7" type="ORF">M9189_08550</name>
</gene>
<keyword evidence="5" id="KW-0472">Membrane</keyword>
<keyword evidence="6" id="KW-0175">Coiled coil</keyword>
<accession>A0A9J6ZM23</accession>
<comment type="subcellular location">
    <subcellularLocation>
        <location evidence="1">Membrane</location>
        <topology evidence="1">Single-pass membrane protein</topology>
    </subcellularLocation>
</comment>
<evidence type="ECO:0000256" key="6">
    <source>
        <dbReference type="SAM" id="Coils"/>
    </source>
</evidence>
<comment type="similarity">
    <text evidence="2">Belongs to the LemA family.</text>
</comment>
<organism evidence="7 8">
    <name type="scientific">Xiashengella succiniciproducens</name>
    <dbReference type="NCBI Taxonomy" id="2949635"/>
    <lineage>
        <taxon>Bacteria</taxon>
        <taxon>Pseudomonadati</taxon>
        <taxon>Bacteroidota</taxon>
        <taxon>Bacteroidia</taxon>
        <taxon>Marinilabiliales</taxon>
        <taxon>Marinilabiliaceae</taxon>
        <taxon>Xiashengella</taxon>
    </lineage>
</organism>
<reference evidence="7" key="1">
    <citation type="submission" date="2022-05" db="EMBL/GenBank/DDBJ databases">
        <authorList>
            <person name="Sun X."/>
        </authorList>
    </citation>
    <scope>NUCLEOTIDE SEQUENCE</scope>
    <source>
        <strain evidence="7">Ai-910</strain>
    </source>
</reference>
<evidence type="ECO:0000256" key="3">
    <source>
        <dbReference type="ARBA" id="ARBA00022692"/>
    </source>
</evidence>
<dbReference type="InterPro" id="IPR007156">
    <property type="entry name" value="MamQ_LemA"/>
</dbReference>
<name>A0A9J6ZM23_9BACT</name>
<dbReference type="KEGG" id="alkq:M9189_08550"/>
<dbReference type="AlphaFoldDB" id="A0A9J6ZM23"/>
<dbReference type="Gene3D" id="1.20.1440.20">
    <property type="entry name" value="LemA-like domain"/>
    <property type="match status" value="1"/>
</dbReference>
<evidence type="ECO:0000313" key="8">
    <source>
        <dbReference type="Proteomes" id="UP001056426"/>
    </source>
</evidence>
<dbReference type="Proteomes" id="UP001056426">
    <property type="component" value="Chromosome"/>
</dbReference>
<evidence type="ECO:0000256" key="2">
    <source>
        <dbReference type="ARBA" id="ARBA00008854"/>
    </source>
</evidence>
<sequence>MPIIILIAGVVILLLVIGLYNNLIRKRNEVDFAFAAIDTQLKKRYDLIPNLVATVQEYARHEKELLTKVVELRAKAVSGNLSQNEQVDLNNQLSAGIRNLMVAMEAYPELKANENFMNLQRNLTEIESQIAAARRTYNAAVTDFNNSIQVFPANIFAGMLGFTARQLFVIPEAERQNVNVKQLFS</sequence>
<evidence type="ECO:0000256" key="5">
    <source>
        <dbReference type="ARBA" id="ARBA00023136"/>
    </source>
</evidence>
<proteinExistence type="inferred from homology"/>
<evidence type="ECO:0000256" key="1">
    <source>
        <dbReference type="ARBA" id="ARBA00004167"/>
    </source>
</evidence>
<dbReference type="InterPro" id="IPR023353">
    <property type="entry name" value="LemA-like_dom_sf"/>
</dbReference>
<dbReference type="RefSeq" id="WP_250722364.1">
    <property type="nucleotide sequence ID" value="NZ_CP098400.1"/>
</dbReference>
<dbReference type="EMBL" id="CP098400">
    <property type="protein sequence ID" value="URW78906.1"/>
    <property type="molecule type" value="Genomic_DNA"/>
</dbReference>
<reference evidence="7" key="2">
    <citation type="submission" date="2022-06" db="EMBL/GenBank/DDBJ databases">
        <title>Xiashengella guii gen. nov. sp. nov., a bacterium isolated form anaerobic digestion tank.</title>
        <authorList>
            <person name="Huang H."/>
        </authorList>
    </citation>
    <scope>NUCLEOTIDE SEQUENCE</scope>
    <source>
        <strain evidence="7">Ai-910</strain>
    </source>
</reference>
<dbReference type="SUPFAM" id="SSF140478">
    <property type="entry name" value="LemA-like"/>
    <property type="match status" value="1"/>
</dbReference>
<dbReference type="PANTHER" id="PTHR34478">
    <property type="entry name" value="PROTEIN LEMA"/>
    <property type="match status" value="1"/>
</dbReference>
<dbReference type="Pfam" id="PF04011">
    <property type="entry name" value="LemA"/>
    <property type="match status" value="1"/>
</dbReference>
<keyword evidence="3" id="KW-0812">Transmembrane</keyword>